<evidence type="ECO:0000259" key="11">
    <source>
        <dbReference type="PROSITE" id="PS50026"/>
    </source>
</evidence>
<dbReference type="Pfam" id="PF12661">
    <property type="entry name" value="hEGF"/>
    <property type="match status" value="1"/>
</dbReference>
<sequence>MKPRHSSSSLLLVAQCVVLLLSQESLRNVHPFECHVDDPVTCDQSKYEVCMFHNGGYSCQCPLGIQRNVDGRCIIINECDQQRLNDCHQNATCIDQTEGYTCRCLHGFVDVSENPQSKPGRICQKEVNECANPSNFIIDCSENAICQDTPENFTCLCNPGFTDISAHYSLLPGRKCVANINECLNGINDCSPDAECIDQPDGSMLKDLPESNNSFVLFIKCDTSRFVEVIQRNVAVQYICKCKEGFVDASPNASHYPGRQCIAPKSPYYVSAETSQKMQFRCNPIFQTNCLMNQICSSSGHSCHCPPPGILNSDGQCIRFNHCEKNDCDSAALCSNTYDSYQCQCPPGFLDVSPDPLLFPGRKCTQLINECGTGKHDCSPYATCVDTLESYLCYCTSGYTDVSSRYNLKPGRRCAKPTNPCANRLSNSCDENADCITLPDGYTCICAPGYVDVSSNAKLPPGRVCTLQTNCPAQPTDLVFLLDGSGSIGLDTFQQEVLRFVKDFIELFDVSPEQTRVAVIQYSDVIRHEFDLNQYYSAQQMKQAIDRIEYLTGLTRTGAAITHITNEAFSELRGARPLNSGVPRIVIVITDGRSQDNVLIPVENAKKMQIQLFAVGVTNHALDSELEMISGSSKRTFHVNAFEDLNARLRSVVQKVTCPAAFLPSTVPSMHPGSCVQETHQGCDRSLNQICALKNGSLCCICPATFEQHPITRICGGDLCNPQIVSSCPSPEVCQLTPHGNYRCACPPHSVRDQKSGVCVTKHDASMPGIIPDTAECSSRKPCKQNEHCSTTSSGKRVCQCLPGYGISQKGECQASGTCQPYLPNACDHRRHEECLPDNEGGFSCQCPANYIRHPVTQICLIDECAAGTDDCDKNANCIDTDDGYICTCREGYIDESPNQSQRPGRICREQANECALGTHNCSVNADCIDLPRGFLCRCKENYVDFSPNPQHFGGTYCKPLVDECANKSLNTCSENAICVDTMESYKCQCKEGFIDHDELRNPGRICEKGTFMIRLSISSLANRLCVTSQNDCDKNAKCIEKGANEYICICDPGFIDKSPELSKPGRTCLERICNDPSKHDCHAAAICTEVAKPERYTCSCRNGYFDMDPGRPGRVCKESVNECVDPSLNDCDPTAVCHDLTEGYSCSCPPNSKDVSPDSQKPGRKCSILVNECSNPNLNNCSRFAHCMDREDGYECYCKDGYRDRNPSRPGTDCNLIVNECESPNLNNCSRNAKCIDMEEGFRCECIPPHVDQNPSEPGTVCLKEGIACGELVCQDGEYCVDQSCQCPSGEKRPSPDEKCRPNPVRLINLVKFPVESWSLPLWVIRQNTNELNYNSDLENQQSEQYKELVNSFVKGIAESYANTPLKNGFVVAEVNKISRPSDFIKQWDKGILYNFTVHFVRGTVASPPSVFTDLLNYITQRNNFQVGKSGQFISPIQANPFDNCYKSDCHPDAKCTSTPTGYTCQCPETHRDLNPSKPGHECLSYIEVNECERKEWNDCDEHARCINQDHLYRCECMKPYVNAAPPGKLPGSVCRLDYCADVHFCPVNATCQNGEEGPQCVCKDGYMNIRPSSNDDELSHPEDMRCLRLEDINECLLGLTNCSAVAICTDLPIGYKCRCPLGYVDGNPNEPGRICAAQLCDACNGHGDCVYNEATKNVTCSCVGGYTGEFCQIEPSKTLLLLFLILAILLLLLSLCFCLYFCSKLRCFRGRSAETSTESGQEILSSDYYSIPRAKLKRRDVDEMRTAPVEASSRQLQRYLDDRGSMSGESTGSSVQFERRVITDITTHEIKKTVYHDPETGRAIYEVTATASSSAGDGGHSQFLRPPIEIESEQHAGETERFMRSLESAADDQYPRSESTSRIGGGSGRGIIRESGSREYTSTRTTRQMADDYDEKEAYNQEEEVDDAVFDRTTKLSTRRDFVAADYGRGGTERKRDEFSTTTKSQETSYY</sequence>
<feature type="signal peptide" evidence="9">
    <location>
        <begin position="1"/>
        <end position="22"/>
    </location>
</feature>
<evidence type="ECO:0000256" key="5">
    <source>
        <dbReference type="ARBA" id="ARBA00023180"/>
    </source>
</evidence>
<dbReference type="SUPFAM" id="SSF57196">
    <property type="entry name" value="EGF/Laminin"/>
    <property type="match status" value="6"/>
</dbReference>
<dbReference type="FunFam" id="3.40.50.410:FF:000047">
    <property type="entry name" value="von Willebrand factor A domain containing 2"/>
    <property type="match status" value="1"/>
</dbReference>
<dbReference type="PROSITE" id="PS50024">
    <property type="entry name" value="SEA"/>
    <property type="match status" value="1"/>
</dbReference>
<feature type="region of interest" description="Disordered" evidence="7">
    <location>
        <begin position="1925"/>
        <end position="1953"/>
    </location>
</feature>
<dbReference type="PRINTS" id="PR00453">
    <property type="entry name" value="VWFADOMAIN"/>
</dbReference>
<dbReference type="InterPro" id="IPR000742">
    <property type="entry name" value="EGF"/>
</dbReference>
<feature type="domain" description="EGF-like" evidence="11">
    <location>
        <begin position="367"/>
        <end position="405"/>
    </location>
</feature>
<dbReference type="InterPro" id="IPR018097">
    <property type="entry name" value="EGF_Ca-bd_CS"/>
</dbReference>
<feature type="domain" description="EGF-like" evidence="11">
    <location>
        <begin position="1593"/>
        <end position="1631"/>
    </location>
</feature>
<dbReference type="Proteomes" id="UP000887581">
    <property type="component" value="Unplaced"/>
</dbReference>
<dbReference type="GO" id="GO:0005112">
    <property type="term" value="F:Notch binding"/>
    <property type="evidence" value="ECO:0007669"/>
    <property type="project" value="TreeGrafter"/>
</dbReference>
<keyword evidence="8" id="KW-1133">Transmembrane helix</keyword>
<evidence type="ECO:0000256" key="9">
    <source>
        <dbReference type="SAM" id="SignalP"/>
    </source>
</evidence>
<dbReference type="SUPFAM" id="SSF57184">
    <property type="entry name" value="Growth factor receptor domain"/>
    <property type="match status" value="1"/>
</dbReference>
<feature type="disulfide bond" evidence="6">
    <location>
        <begin position="1664"/>
        <end position="1673"/>
    </location>
</feature>
<feature type="domain" description="EGF-like" evidence="11">
    <location>
        <begin position="319"/>
        <end position="355"/>
    </location>
</feature>
<feature type="domain" description="EGF-like" evidence="11">
    <location>
        <begin position="911"/>
        <end position="951"/>
    </location>
</feature>
<dbReference type="GO" id="GO:0005509">
    <property type="term" value="F:calcium ion binding"/>
    <property type="evidence" value="ECO:0007669"/>
    <property type="project" value="InterPro"/>
</dbReference>
<evidence type="ECO:0000313" key="14">
    <source>
        <dbReference type="WBParaSite" id="sdigi.contig21.g1786.t1"/>
    </source>
</evidence>
<dbReference type="Pfam" id="PF01390">
    <property type="entry name" value="SEA"/>
    <property type="match status" value="1"/>
</dbReference>
<name>A0A915PRP0_9BILA</name>
<dbReference type="SUPFAM" id="SSF53300">
    <property type="entry name" value="vWA-like"/>
    <property type="match status" value="1"/>
</dbReference>
<feature type="domain" description="EGF-like" evidence="11">
    <location>
        <begin position="126"/>
        <end position="167"/>
    </location>
</feature>
<feature type="region of interest" description="Disordered" evidence="7">
    <location>
        <begin position="1849"/>
        <end position="1891"/>
    </location>
</feature>
<keyword evidence="5" id="KW-0325">Glycoprotein</keyword>
<feature type="domain" description="EGF-like" evidence="11">
    <location>
        <begin position="1638"/>
        <end position="1674"/>
    </location>
</feature>
<keyword evidence="4 6" id="KW-1015">Disulfide bond</keyword>
<keyword evidence="8" id="KW-0812">Transmembrane</keyword>
<dbReference type="SMART" id="SM00181">
    <property type="entry name" value="EGF"/>
    <property type="match status" value="24"/>
</dbReference>
<dbReference type="PROSITE" id="PS01186">
    <property type="entry name" value="EGF_2"/>
    <property type="match status" value="2"/>
</dbReference>
<dbReference type="SMART" id="SM00327">
    <property type="entry name" value="VWA"/>
    <property type="match status" value="1"/>
</dbReference>
<dbReference type="PROSITE" id="PS00010">
    <property type="entry name" value="ASX_HYDROXYL"/>
    <property type="match status" value="12"/>
</dbReference>
<feature type="domain" description="EGF-like" evidence="11">
    <location>
        <begin position="1489"/>
        <end position="1528"/>
    </location>
</feature>
<dbReference type="Gene3D" id="3.40.50.410">
    <property type="entry name" value="von Willebrand factor, type A domain"/>
    <property type="match status" value="1"/>
</dbReference>
<keyword evidence="8" id="KW-0472">Membrane</keyword>
<feature type="domain" description="EGF-like" evidence="11">
    <location>
        <begin position="1170"/>
        <end position="1209"/>
    </location>
</feature>
<dbReference type="SMART" id="SM00179">
    <property type="entry name" value="EGF_CA"/>
    <property type="match status" value="16"/>
</dbReference>
<dbReference type="InterPro" id="IPR013032">
    <property type="entry name" value="EGF-like_CS"/>
</dbReference>
<evidence type="ECO:0000259" key="12">
    <source>
        <dbReference type="PROSITE" id="PS50234"/>
    </source>
</evidence>
<dbReference type="InterPro" id="IPR000152">
    <property type="entry name" value="EGF-type_Asp/Asn_hydroxyl_site"/>
</dbReference>
<organism evidence="13 14">
    <name type="scientific">Setaria digitata</name>
    <dbReference type="NCBI Taxonomy" id="48799"/>
    <lineage>
        <taxon>Eukaryota</taxon>
        <taxon>Metazoa</taxon>
        <taxon>Ecdysozoa</taxon>
        <taxon>Nematoda</taxon>
        <taxon>Chromadorea</taxon>
        <taxon>Rhabditida</taxon>
        <taxon>Spirurina</taxon>
        <taxon>Spiruromorpha</taxon>
        <taxon>Filarioidea</taxon>
        <taxon>Setariidae</taxon>
        <taxon>Setaria</taxon>
    </lineage>
</organism>
<dbReference type="PROSITE" id="PS00022">
    <property type="entry name" value="EGF_1"/>
    <property type="match status" value="1"/>
</dbReference>
<protein>
    <submittedName>
        <fullName evidence="14">Uncharacterized protein</fullName>
    </submittedName>
</protein>
<evidence type="ECO:0000256" key="2">
    <source>
        <dbReference type="ARBA" id="ARBA00022729"/>
    </source>
</evidence>
<dbReference type="WBParaSite" id="sdigi.contig21.g1786.t1">
    <property type="protein sequence ID" value="sdigi.contig21.g1786.t1"/>
    <property type="gene ID" value="sdigi.contig21.g1786"/>
</dbReference>
<evidence type="ECO:0000256" key="1">
    <source>
        <dbReference type="ARBA" id="ARBA00022536"/>
    </source>
</evidence>
<evidence type="ECO:0000256" key="8">
    <source>
        <dbReference type="SAM" id="Phobius"/>
    </source>
</evidence>
<keyword evidence="13" id="KW-1185">Reference proteome</keyword>
<feature type="domain" description="SEA" evidence="10">
    <location>
        <begin position="1315"/>
        <end position="1440"/>
    </location>
</feature>
<feature type="domain" description="EGF-like" evidence="11">
    <location>
        <begin position="1537"/>
        <end position="1574"/>
    </location>
</feature>
<dbReference type="CDD" id="cd00054">
    <property type="entry name" value="EGF_CA"/>
    <property type="match status" value="8"/>
</dbReference>
<dbReference type="PROSITE" id="PS50026">
    <property type="entry name" value="EGF_3"/>
    <property type="match status" value="18"/>
</dbReference>
<dbReference type="PANTHER" id="PTHR12916:SF4">
    <property type="entry name" value="UNINFLATABLE, ISOFORM C"/>
    <property type="match status" value="1"/>
</dbReference>
<evidence type="ECO:0000256" key="3">
    <source>
        <dbReference type="ARBA" id="ARBA00022737"/>
    </source>
</evidence>
<keyword evidence="1 6" id="KW-0245">EGF-like domain</keyword>
<dbReference type="Pfam" id="PF25478">
    <property type="entry name" value="EGF_Mua-3"/>
    <property type="match status" value="1"/>
</dbReference>
<dbReference type="Gene3D" id="2.90.20.10">
    <property type="entry name" value="Plasmodium vivax P25 domain"/>
    <property type="match status" value="2"/>
</dbReference>
<evidence type="ECO:0000256" key="4">
    <source>
        <dbReference type="ARBA" id="ARBA00023157"/>
    </source>
</evidence>
<evidence type="ECO:0000256" key="7">
    <source>
        <dbReference type="SAM" id="MobiDB-lite"/>
    </source>
</evidence>
<dbReference type="Pfam" id="PF07645">
    <property type="entry name" value="EGF_CA"/>
    <property type="match status" value="10"/>
</dbReference>
<feature type="transmembrane region" description="Helical" evidence="8">
    <location>
        <begin position="1681"/>
        <end position="1704"/>
    </location>
</feature>
<dbReference type="Pfam" id="PF00008">
    <property type="entry name" value="EGF"/>
    <property type="match status" value="3"/>
</dbReference>
<feature type="domain" description="VWFA" evidence="12">
    <location>
        <begin position="477"/>
        <end position="656"/>
    </location>
</feature>
<feature type="disulfide bond" evidence="6">
    <location>
        <begin position="1645"/>
        <end position="1662"/>
    </location>
</feature>
<dbReference type="FunFam" id="2.10.25.10:FF:000291">
    <property type="entry name" value="Transmembrane matrix receptor MUP-4"/>
    <property type="match status" value="1"/>
</dbReference>
<keyword evidence="2 9" id="KW-0732">Signal</keyword>
<dbReference type="InterPro" id="IPR001881">
    <property type="entry name" value="EGF-like_Ca-bd_dom"/>
</dbReference>
<dbReference type="InterPro" id="IPR056590">
    <property type="entry name" value="Mua-3/Mup-4_EGF"/>
</dbReference>
<dbReference type="PROSITE" id="PS01187">
    <property type="entry name" value="EGF_CA"/>
    <property type="match status" value="2"/>
</dbReference>
<dbReference type="PANTHER" id="PTHR12916">
    <property type="entry name" value="CYTOCHROME C OXIDASE POLYPEPTIDE VIC-2"/>
    <property type="match status" value="1"/>
</dbReference>
<dbReference type="InterPro" id="IPR049883">
    <property type="entry name" value="NOTCH1_EGF-like"/>
</dbReference>
<feature type="domain" description="EGF-like" evidence="11">
    <location>
        <begin position="773"/>
        <end position="814"/>
    </location>
</feature>
<keyword evidence="3" id="KW-0677">Repeat</keyword>
<dbReference type="GO" id="GO:0007219">
    <property type="term" value="P:Notch signaling pathway"/>
    <property type="evidence" value="ECO:0007669"/>
    <property type="project" value="TreeGrafter"/>
</dbReference>
<dbReference type="InterPro" id="IPR009030">
    <property type="entry name" value="Growth_fac_rcpt_cys_sf"/>
</dbReference>
<dbReference type="SMART" id="SM00200">
    <property type="entry name" value="SEA"/>
    <property type="match status" value="1"/>
</dbReference>
<feature type="domain" description="EGF-like" evidence="11">
    <location>
        <begin position="417"/>
        <end position="456"/>
    </location>
</feature>
<feature type="domain" description="EGF-like" evidence="11">
    <location>
        <begin position="75"/>
        <end position="116"/>
    </location>
</feature>
<dbReference type="Pfam" id="PF23427">
    <property type="entry name" value="EGF_4"/>
    <property type="match status" value="1"/>
</dbReference>
<feature type="domain" description="EGF-like" evidence="11">
    <location>
        <begin position="861"/>
        <end position="899"/>
    </location>
</feature>
<feature type="domain" description="EGF-like" evidence="11">
    <location>
        <begin position="1022"/>
        <end position="1061"/>
    </location>
</feature>
<dbReference type="Gene3D" id="2.10.25.10">
    <property type="entry name" value="Laminin"/>
    <property type="match status" value="10"/>
</dbReference>
<feature type="compositionally biased region" description="Polar residues" evidence="7">
    <location>
        <begin position="1942"/>
        <end position="1953"/>
    </location>
</feature>
<evidence type="ECO:0000313" key="13">
    <source>
        <dbReference type="Proteomes" id="UP000887581"/>
    </source>
</evidence>
<feature type="domain" description="EGF-like" evidence="11">
    <location>
        <begin position="1218"/>
        <end position="1257"/>
    </location>
</feature>
<feature type="chain" id="PRO_5036942000" evidence="9">
    <location>
        <begin position="23"/>
        <end position="1953"/>
    </location>
</feature>
<reference evidence="14" key="1">
    <citation type="submission" date="2022-11" db="UniProtKB">
        <authorList>
            <consortium name="WormBaseParasite"/>
        </authorList>
    </citation>
    <scope>IDENTIFICATION</scope>
</reference>
<dbReference type="InterPro" id="IPR002035">
    <property type="entry name" value="VWF_A"/>
</dbReference>
<accession>A0A915PRP0</accession>
<feature type="domain" description="EGF-like" evidence="11">
    <location>
        <begin position="1120"/>
        <end position="1159"/>
    </location>
</feature>
<comment type="caution">
    <text evidence="6">Lacks conserved residue(s) required for the propagation of feature annotation.</text>
</comment>
<feature type="domain" description="EGF-like" evidence="11">
    <location>
        <begin position="1442"/>
        <end position="1478"/>
    </location>
</feature>
<proteinExistence type="predicted"/>
<dbReference type="InterPro" id="IPR036465">
    <property type="entry name" value="vWFA_dom_sf"/>
</dbReference>
<evidence type="ECO:0000259" key="10">
    <source>
        <dbReference type="PROSITE" id="PS50024"/>
    </source>
</evidence>
<feature type="domain" description="EGF-like" evidence="11">
    <location>
        <begin position="961"/>
        <end position="1008"/>
    </location>
</feature>
<dbReference type="InterPro" id="IPR000082">
    <property type="entry name" value="SEA_dom"/>
</dbReference>
<evidence type="ECO:0000256" key="6">
    <source>
        <dbReference type="PROSITE-ProRule" id="PRU00076"/>
    </source>
</evidence>
<dbReference type="PROSITE" id="PS50234">
    <property type="entry name" value="VWFA"/>
    <property type="match status" value="1"/>
</dbReference>
<dbReference type="Pfam" id="PF00092">
    <property type="entry name" value="VWA"/>
    <property type="match status" value="1"/>
</dbReference>